<evidence type="ECO:0000259" key="7">
    <source>
        <dbReference type="PROSITE" id="PS51471"/>
    </source>
</evidence>
<evidence type="ECO:0000256" key="6">
    <source>
        <dbReference type="ARBA" id="ARBA00023004"/>
    </source>
</evidence>
<evidence type="ECO:0000256" key="2">
    <source>
        <dbReference type="ARBA" id="ARBA00022723"/>
    </source>
</evidence>
<evidence type="ECO:0000256" key="1">
    <source>
        <dbReference type="ARBA" id="ARBA00001961"/>
    </source>
</evidence>
<comment type="cofactor">
    <cofactor evidence="1">
        <name>L-ascorbate</name>
        <dbReference type="ChEBI" id="CHEBI:38290"/>
    </cofactor>
</comment>
<keyword evidence="2" id="KW-0479">Metal-binding</keyword>
<feature type="domain" description="Fe2OG dioxygenase" evidence="7">
    <location>
        <begin position="141"/>
        <end position="245"/>
    </location>
</feature>
<keyword evidence="9" id="KW-1185">Reference proteome</keyword>
<dbReference type="GO" id="GO:0006449">
    <property type="term" value="P:regulation of translational termination"/>
    <property type="evidence" value="ECO:0007669"/>
    <property type="project" value="TreeGrafter"/>
</dbReference>
<name>A0AA96LC57_9BACL</name>
<dbReference type="EMBL" id="CP130318">
    <property type="protein sequence ID" value="WNQ11259.1"/>
    <property type="molecule type" value="Genomic_DNA"/>
</dbReference>
<accession>A0AA96LC57</accession>
<dbReference type="PANTHER" id="PTHR12117:SF0">
    <property type="entry name" value="PROLYL 3-HYDROXYLASE OGFOD1"/>
    <property type="match status" value="1"/>
</dbReference>
<evidence type="ECO:0000313" key="8">
    <source>
        <dbReference type="EMBL" id="WNQ11259.1"/>
    </source>
</evidence>
<dbReference type="GO" id="GO:0031418">
    <property type="term" value="F:L-ascorbic acid binding"/>
    <property type="evidence" value="ECO:0007669"/>
    <property type="project" value="UniProtKB-KW"/>
</dbReference>
<dbReference type="PANTHER" id="PTHR12117">
    <property type="entry name" value="HISTONE ACETYLTRANSFERASE COMPLEX"/>
    <property type="match status" value="1"/>
</dbReference>
<dbReference type="GO" id="GO:0005737">
    <property type="term" value="C:cytoplasm"/>
    <property type="evidence" value="ECO:0007669"/>
    <property type="project" value="TreeGrafter"/>
</dbReference>
<dbReference type="AlphaFoldDB" id="A0AA96LC57"/>
<sequence length="245" mass="28149">MKEMKEYTVERPYLWAAGEEGIREAELHFRSRQYVHIPDILSSEEALEVGASLEEVREEFKLRFHNGVCSASVEKLTPAVRGLLEDQLQLARDRQIFTYLYDQWTPHRSCGKHAVCRLSAALSSPEWFGFIERVTGIHPVSADIVGVTRYGPGHYLGPHSDRSRKKDGTRRRLAFIFNWTPDWNPEWGGVLTMVNRQGAETPVPPKFNQLTLLDVEESADHYKHFVTPVVTAERERLALCGFFYT</sequence>
<organism evidence="8 9">
    <name type="scientific">Paenibacillus aurantius</name>
    <dbReference type="NCBI Taxonomy" id="2918900"/>
    <lineage>
        <taxon>Bacteria</taxon>
        <taxon>Bacillati</taxon>
        <taxon>Bacillota</taxon>
        <taxon>Bacilli</taxon>
        <taxon>Bacillales</taxon>
        <taxon>Paenibacillaceae</taxon>
        <taxon>Paenibacillus</taxon>
    </lineage>
</organism>
<keyword evidence="6" id="KW-0408">Iron</keyword>
<dbReference type="InterPro" id="IPR051842">
    <property type="entry name" value="uS12_prolyl_hydroxylase"/>
</dbReference>
<protein>
    <submittedName>
        <fullName evidence="8">2OG-Fe(II) oxygenase</fullName>
    </submittedName>
</protein>
<dbReference type="Gene3D" id="2.60.120.620">
    <property type="entry name" value="q2cbj1_9rhob like domain"/>
    <property type="match status" value="1"/>
</dbReference>
<dbReference type="InterPro" id="IPR005123">
    <property type="entry name" value="Oxoglu/Fe-dep_dioxygenase_dom"/>
</dbReference>
<gene>
    <name evidence="8" type="ORF">MJA45_27280</name>
</gene>
<evidence type="ECO:0000256" key="3">
    <source>
        <dbReference type="ARBA" id="ARBA00022896"/>
    </source>
</evidence>
<evidence type="ECO:0000313" key="9">
    <source>
        <dbReference type="Proteomes" id="UP001305702"/>
    </source>
</evidence>
<evidence type="ECO:0000256" key="5">
    <source>
        <dbReference type="ARBA" id="ARBA00023002"/>
    </source>
</evidence>
<dbReference type="Proteomes" id="UP001305702">
    <property type="component" value="Chromosome"/>
</dbReference>
<dbReference type="PROSITE" id="PS51471">
    <property type="entry name" value="FE2OG_OXY"/>
    <property type="match status" value="1"/>
</dbReference>
<dbReference type="GO" id="GO:0031543">
    <property type="term" value="F:peptidyl-proline dioxygenase activity"/>
    <property type="evidence" value="ECO:0007669"/>
    <property type="project" value="TreeGrafter"/>
</dbReference>
<dbReference type="GO" id="GO:0005506">
    <property type="term" value="F:iron ion binding"/>
    <property type="evidence" value="ECO:0007669"/>
    <property type="project" value="InterPro"/>
</dbReference>
<proteinExistence type="predicted"/>
<dbReference type="KEGG" id="paun:MJA45_27280"/>
<keyword evidence="5" id="KW-0560">Oxidoreductase</keyword>
<keyword evidence="3" id="KW-0847">Vitamin C</keyword>
<keyword evidence="4" id="KW-0223">Dioxygenase</keyword>
<reference evidence="8 9" key="1">
    <citation type="submission" date="2022-02" db="EMBL/GenBank/DDBJ databases">
        <title>Paenibacillus sp. MBLB1776 Whole Genome Shotgun Sequencing.</title>
        <authorList>
            <person name="Hwang C.Y."/>
            <person name="Cho E.-S."/>
            <person name="Seo M.-J."/>
        </authorList>
    </citation>
    <scope>NUCLEOTIDE SEQUENCE [LARGE SCALE GENOMIC DNA]</scope>
    <source>
        <strain evidence="8 9">MBLB1776</strain>
    </source>
</reference>
<dbReference type="RefSeq" id="WP_315605035.1">
    <property type="nucleotide sequence ID" value="NZ_CP130318.1"/>
</dbReference>
<dbReference type="InterPro" id="IPR044862">
    <property type="entry name" value="Pro_4_hyd_alph_FE2OG_OXY"/>
</dbReference>
<evidence type="ECO:0000256" key="4">
    <source>
        <dbReference type="ARBA" id="ARBA00022964"/>
    </source>
</evidence>
<dbReference type="SMART" id="SM00702">
    <property type="entry name" value="P4Hc"/>
    <property type="match status" value="1"/>
</dbReference>
<dbReference type="InterPro" id="IPR006620">
    <property type="entry name" value="Pro_4_hyd_alph"/>
</dbReference>
<dbReference type="Pfam" id="PF13640">
    <property type="entry name" value="2OG-FeII_Oxy_3"/>
    <property type="match status" value="1"/>
</dbReference>